<reference evidence="9 10" key="1">
    <citation type="journal article" date="2017" name="Front. Microbiol.">
        <title>Comparative Genomic Analysis of the Class Epsilonproteobacteria and Proposed Reclassification to Epsilonbacteraeota (phyl. nov.).</title>
        <authorList>
            <person name="Waite D.W."/>
            <person name="Vanwonterghem I."/>
            <person name="Rinke C."/>
            <person name="Parks D.H."/>
            <person name="Zhang Y."/>
            <person name="Takai K."/>
            <person name="Sievert S.M."/>
            <person name="Simon J."/>
            <person name="Campbell B.J."/>
            <person name="Hanson T.E."/>
            <person name="Woyke T."/>
            <person name="Klotz M.G."/>
            <person name="Hugenholtz P."/>
        </authorList>
    </citation>
    <scope>NUCLEOTIDE SEQUENCE [LARGE SCALE GENOMIC DNA]</scope>
    <source>
        <strain evidence="9">UBA12443</strain>
    </source>
</reference>
<dbReference type="CDD" id="cd00419">
    <property type="entry name" value="Ferrochelatase_C"/>
    <property type="match status" value="1"/>
</dbReference>
<dbReference type="PROSITE" id="PS00534">
    <property type="entry name" value="FERROCHELATASE"/>
    <property type="match status" value="1"/>
</dbReference>
<evidence type="ECO:0000313" key="10">
    <source>
        <dbReference type="Proteomes" id="UP000228859"/>
    </source>
</evidence>
<proteinExistence type="inferred from homology"/>
<evidence type="ECO:0000313" key="9">
    <source>
        <dbReference type="EMBL" id="DAB39483.1"/>
    </source>
</evidence>
<dbReference type="InterPro" id="IPR033659">
    <property type="entry name" value="Ferrochelatase_N"/>
</dbReference>
<dbReference type="Proteomes" id="UP000228859">
    <property type="component" value="Unassembled WGS sequence"/>
</dbReference>
<keyword evidence="7" id="KW-0479">Metal-binding</keyword>
<comment type="catalytic activity">
    <reaction evidence="7 8">
        <text>heme b + 2 H(+) = protoporphyrin IX + Fe(2+)</text>
        <dbReference type="Rhea" id="RHEA:22584"/>
        <dbReference type="ChEBI" id="CHEBI:15378"/>
        <dbReference type="ChEBI" id="CHEBI:29033"/>
        <dbReference type="ChEBI" id="CHEBI:57306"/>
        <dbReference type="ChEBI" id="CHEBI:60344"/>
        <dbReference type="EC" id="4.98.1.1"/>
    </reaction>
</comment>
<comment type="subcellular location">
    <subcellularLocation>
        <location evidence="7 8">Cytoplasm</location>
    </subcellularLocation>
</comment>
<dbReference type="GO" id="GO:0004325">
    <property type="term" value="F:ferrochelatase activity"/>
    <property type="evidence" value="ECO:0007669"/>
    <property type="project" value="UniProtKB-UniRule"/>
</dbReference>
<comment type="pathway">
    <text evidence="7 8">Porphyrin-containing compound metabolism; protoheme biosynthesis; protoheme from protoporphyrin-IX: step 1/1.</text>
</comment>
<evidence type="ECO:0000256" key="5">
    <source>
        <dbReference type="ARBA" id="ARBA00023244"/>
    </source>
</evidence>
<evidence type="ECO:0000256" key="7">
    <source>
        <dbReference type="HAMAP-Rule" id="MF_00323"/>
    </source>
</evidence>
<keyword evidence="7 8" id="KW-0963">Cytoplasm</keyword>
<evidence type="ECO:0000256" key="4">
    <source>
        <dbReference type="ARBA" id="ARBA00023239"/>
    </source>
</evidence>
<dbReference type="Pfam" id="PF00762">
    <property type="entry name" value="Ferrochelatase"/>
    <property type="match status" value="1"/>
</dbReference>
<dbReference type="HAMAP" id="MF_00323">
    <property type="entry name" value="Ferrochelatase"/>
    <property type="match status" value="1"/>
</dbReference>
<dbReference type="InterPro" id="IPR019772">
    <property type="entry name" value="Ferrochelatase_AS"/>
</dbReference>
<organism evidence="9 10">
    <name type="scientific">Sulfuricurvum kujiense</name>
    <dbReference type="NCBI Taxonomy" id="148813"/>
    <lineage>
        <taxon>Bacteria</taxon>
        <taxon>Pseudomonadati</taxon>
        <taxon>Campylobacterota</taxon>
        <taxon>Epsilonproteobacteria</taxon>
        <taxon>Campylobacterales</taxon>
        <taxon>Sulfurimonadaceae</taxon>
        <taxon>Sulfuricurvum</taxon>
    </lineage>
</organism>
<comment type="similarity">
    <text evidence="1 7 8">Belongs to the ferrochelatase family.</text>
</comment>
<keyword evidence="4 7" id="KW-0456">Lyase</keyword>
<dbReference type="NCBIfam" id="TIGR00109">
    <property type="entry name" value="hemH"/>
    <property type="match status" value="1"/>
</dbReference>
<feature type="binding site" evidence="7">
    <location>
        <position position="189"/>
    </location>
    <ligand>
        <name>Fe(2+)</name>
        <dbReference type="ChEBI" id="CHEBI:29033"/>
    </ligand>
</feature>
<dbReference type="InterPro" id="IPR033644">
    <property type="entry name" value="Ferrochelatase_C"/>
</dbReference>
<keyword evidence="5 7" id="KW-0627">Porphyrin biosynthesis</keyword>
<dbReference type="SUPFAM" id="SSF53800">
    <property type="entry name" value="Chelatase"/>
    <property type="match status" value="1"/>
</dbReference>
<dbReference type="EMBL" id="DLUI01000009">
    <property type="protein sequence ID" value="DAB39483.1"/>
    <property type="molecule type" value="Genomic_DNA"/>
</dbReference>
<dbReference type="EC" id="4.98.1.1" evidence="7 8"/>
<dbReference type="GO" id="GO:0005737">
    <property type="term" value="C:cytoplasm"/>
    <property type="evidence" value="ECO:0007669"/>
    <property type="project" value="UniProtKB-SubCell"/>
</dbReference>
<comment type="caution">
    <text evidence="9">The sequence shown here is derived from an EMBL/GenBank/DDBJ whole genome shotgun (WGS) entry which is preliminary data.</text>
</comment>
<comment type="catalytic activity">
    <reaction evidence="6">
        <text>Fe-coproporphyrin III + 2 H(+) = coproporphyrin III + Fe(2+)</text>
        <dbReference type="Rhea" id="RHEA:49572"/>
        <dbReference type="ChEBI" id="CHEBI:15378"/>
        <dbReference type="ChEBI" id="CHEBI:29033"/>
        <dbReference type="ChEBI" id="CHEBI:68438"/>
        <dbReference type="ChEBI" id="CHEBI:131725"/>
        <dbReference type="EC" id="4.99.1.9"/>
    </reaction>
    <physiologicalReaction direction="right-to-left" evidence="6">
        <dbReference type="Rhea" id="RHEA:49574"/>
    </physiologicalReaction>
</comment>
<evidence type="ECO:0000256" key="6">
    <source>
        <dbReference type="ARBA" id="ARBA00024536"/>
    </source>
</evidence>
<dbReference type="AlphaFoldDB" id="A0A2D3WRW8"/>
<name>A0A2D3WRW8_9BACT</name>
<comment type="function">
    <text evidence="7 8">Catalyzes the ferrous insertion into protoporphyrin IX.</text>
</comment>
<dbReference type="CDD" id="cd03411">
    <property type="entry name" value="Ferrochelatase_N"/>
    <property type="match status" value="1"/>
</dbReference>
<dbReference type="PANTHER" id="PTHR11108:SF1">
    <property type="entry name" value="FERROCHELATASE, MITOCHONDRIAL"/>
    <property type="match status" value="1"/>
</dbReference>
<evidence type="ECO:0000256" key="8">
    <source>
        <dbReference type="RuleBase" id="RU000607"/>
    </source>
</evidence>
<dbReference type="InterPro" id="IPR001015">
    <property type="entry name" value="Ferrochelatase"/>
</dbReference>
<gene>
    <name evidence="7" type="primary">hemH</name>
    <name evidence="9" type="ORF">CFH83_00530</name>
</gene>
<dbReference type="RefSeq" id="WP_294893787.1">
    <property type="nucleotide sequence ID" value="NZ_DLUI01000009.1"/>
</dbReference>
<accession>A0A2D3WRW8</accession>
<dbReference type="UniPathway" id="UPA00252">
    <property type="reaction ID" value="UER00325"/>
</dbReference>
<sequence>MREAIVLLNMGGPNNLGEVEMFLHNMFNDPYIIRTKSSLLRRFIAGMITLTRAEKSQDIYRQIGGKSPIVEHTKKVVQSLQEVVGENIIVDFVMRYTPPMANEVTQRLKEQGIDKVYLIPLYPQYSSTTTQSSLDDFETAAQKIGWDVITVEIKHFFAHKTYNLCLLDRIKEALNDDHAESFDLIFSAHGLPQKIVDQGDPYQRHVKAHVELLKTLMQEKGFNFNAIHLAYQSKVGPMKWLEPSLETALCELQNKRVIIVPIAFTIDNSETDFELSMEYAEVAQKIGYEAYRVCRCPNEHPLFVQTLKELYEKMK</sequence>
<dbReference type="GO" id="GO:0046872">
    <property type="term" value="F:metal ion binding"/>
    <property type="evidence" value="ECO:0007669"/>
    <property type="project" value="UniProtKB-KW"/>
</dbReference>
<evidence type="ECO:0000256" key="2">
    <source>
        <dbReference type="ARBA" id="ARBA00023004"/>
    </source>
</evidence>
<keyword evidence="3 7" id="KW-0350">Heme biosynthesis</keyword>
<protein>
    <recommendedName>
        <fullName evidence="7 8">Ferrochelatase</fullName>
        <ecNumber evidence="7 8">4.98.1.1</ecNumber>
    </recommendedName>
    <alternativeName>
        <fullName evidence="7">Heme synthase</fullName>
    </alternativeName>
    <alternativeName>
        <fullName evidence="7">Protoheme ferro-lyase</fullName>
    </alternativeName>
</protein>
<feature type="binding site" evidence="7">
    <location>
        <position position="270"/>
    </location>
    <ligand>
        <name>Fe(2+)</name>
        <dbReference type="ChEBI" id="CHEBI:29033"/>
    </ligand>
</feature>
<evidence type="ECO:0000256" key="1">
    <source>
        <dbReference type="ARBA" id="ARBA00007718"/>
    </source>
</evidence>
<dbReference type="Gene3D" id="3.40.50.1400">
    <property type="match status" value="2"/>
</dbReference>
<dbReference type="PANTHER" id="PTHR11108">
    <property type="entry name" value="FERROCHELATASE"/>
    <property type="match status" value="1"/>
</dbReference>
<keyword evidence="2 7" id="KW-0408">Iron</keyword>
<evidence type="ECO:0000256" key="3">
    <source>
        <dbReference type="ARBA" id="ARBA00023133"/>
    </source>
</evidence>
<dbReference type="GO" id="GO:0006783">
    <property type="term" value="P:heme biosynthetic process"/>
    <property type="evidence" value="ECO:0007669"/>
    <property type="project" value="UniProtKB-UniRule"/>
</dbReference>